<accession>A0A3R8QL32</accession>
<comment type="caution">
    <text evidence="4">The sequence shown here is derived from an EMBL/GenBank/DDBJ whole genome shotgun (WGS) entry which is preliminary data.</text>
</comment>
<dbReference type="SUPFAM" id="SSF55961">
    <property type="entry name" value="Bet v1-like"/>
    <property type="match status" value="1"/>
</dbReference>
<dbReference type="AlphaFoldDB" id="A0A3R8QL32"/>
<gene>
    <name evidence="4" type="ORF">DS079_15760</name>
</gene>
<dbReference type="Gene3D" id="3.30.530.20">
    <property type="match status" value="1"/>
</dbReference>
<organism evidence="4 5">
    <name type="scientific">Brachybacterium paraconglomeratum</name>
    <dbReference type="NCBI Taxonomy" id="173362"/>
    <lineage>
        <taxon>Bacteria</taxon>
        <taxon>Bacillati</taxon>
        <taxon>Actinomycetota</taxon>
        <taxon>Actinomycetes</taxon>
        <taxon>Micrococcales</taxon>
        <taxon>Dermabacteraceae</taxon>
        <taxon>Brachybacterium</taxon>
    </lineage>
</organism>
<dbReference type="InterPro" id="IPR013538">
    <property type="entry name" value="ASHA1/2-like_C"/>
</dbReference>
<evidence type="ECO:0000256" key="2">
    <source>
        <dbReference type="SAM" id="MobiDB-lite"/>
    </source>
</evidence>
<feature type="domain" description="Activator of Hsp90 ATPase homologue 1/2-like C-terminal" evidence="3">
    <location>
        <begin position="60"/>
        <end position="181"/>
    </location>
</feature>
<evidence type="ECO:0000313" key="5">
    <source>
        <dbReference type="Proteomes" id="UP000274327"/>
    </source>
</evidence>
<evidence type="ECO:0000256" key="1">
    <source>
        <dbReference type="ARBA" id="ARBA00006817"/>
    </source>
</evidence>
<evidence type="ECO:0000259" key="3">
    <source>
        <dbReference type="Pfam" id="PF08327"/>
    </source>
</evidence>
<keyword evidence="5" id="KW-1185">Reference proteome</keyword>
<dbReference type="InterPro" id="IPR023393">
    <property type="entry name" value="START-like_dom_sf"/>
</dbReference>
<comment type="similarity">
    <text evidence="1">Belongs to the AHA1 family.</text>
</comment>
<reference evidence="4 5" key="1">
    <citation type="submission" date="2018-07" db="EMBL/GenBank/DDBJ databases">
        <title>Brachybacteriurn paraconglorneratum KCTC 9916.</title>
        <authorList>
            <person name="Li Y."/>
        </authorList>
    </citation>
    <scope>NUCLEOTIDE SEQUENCE [LARGE SCALE GENOMIC DNA]</scope>
    <source>
        <strain evidence="4 5">KCTC 9916</strain>
    </source>
</reference>
<feature type="region of interest" description="Disordered" evidence="2">
    <location>
        <begin position="1"/>
        <end position="46"/>
    </location>
</feature>
<name>A0A3R8QL32_9MICO</name>
<sequence length="209" mass="22228">MSRPADGRTARRGGIDPAPSPGYGGAATAPARPRPTSGEHMSITGRLDGGDLVLRRTVPAPRTRIWQHLTDPDRLATWYGTYAGDPASGVVEVTMTAEPGEPSTSPWSIHACERERLLIVSSALGDQVWKLSLELEGGSDGAGGAAGDLTHLALRHHDVPADMVEHIGPGWEWYLDRLVGAVTGSRIPGMDVWDAEYMSRAPEYAALAG</sequence>
<dbReference type="EMBL" id="QOCI01000017">
    <property type="protein sequence ID" value="RRR17158.1"/>
    <property type="molecule type" value="Genomic_DNA"/>
</dbReference>
<protein>
    <recommendedName>
        <fullName evidence="3">Activator of Hsp90 ATPase homologue 1/2-like C-terminal domain-containing protein</fullName>
    </recommendedName>
</protein>
<evidence type="ECO:0000313" key="4">
    <source>
        <dbReference type="EMBL" id="RRR17158.1"/>
    </source>
</evidence>
<feature type="compositionally biased region" description="Low complexity" evidence="2">
    <location>
        <begin position="26"/>
        <end position="38"/>
    </location>
</feature>
<dbReference type="Proteomes" id="UP000274327">
    <property type="component" value="Unassembled WGS sequence"/>
</dbReference>
<dbReference type="Pfam" id="PF08327">
    <property type="entry name" value="AHSA1"/>
    <property type="match status" value="1"/>
</dbReference>
<proteinExistence type="inferred from homology"/>